<comment type="subcellular location">
    <subcellularLocation>
        <location evidence="1 7">Cell membrane</location>
        <topology evidence="1 7">Multi-pass membrane protein</topology>
    </subcellularLocation>
</comment>
<accession>A0A317E8U7</accession>
<dbReference type="Pfam" id="PF00528">
    <property type="entry name" value="BPD_transp_1"/>
    <property type="match status" value="1"/>
</dbReference>
<dbReference type="GO" id="GO:0005524">
    <property type="term" value="F:ATP binding"/>
    <property type="evidence" value="ECO:0007669"/>
    <property type="project" value="UniProtKB-KW"/>
</dbReference>
<evidence type="ECO:0000256" key="2">
    <source>
        <dbReference type="ARBA" id="ARBA00022448"/>
    </source>
</evidence>
<comment type="caution">
    <text evidence="9">The sequence shown here is derived from an EMBL/GenBank/DDBJ whole genome shotgun (WGS) entry which is preliminary data.</text>
</comment>
<protein>
    <submittedName>
        <fullName evidence="9">ABC transporter ATP-binding protein</fullName>
    </submittedName>
</protein>
<feature type="transmembrane region" description="Helical" evidence="7">
    <location>
        <begin position="91"/>
        <end position="114"/>
    </location>
</feature>
<evidence type="ECO:0000256" key="3">
    <source>
        <dbReference type="ARBA" id="ARBA00022475"/>
    </source>
</evidence>
<dbReference type="GO" id="GO:0055085">
    <property type="term" value="P:transmembrane transport"/>
    <property type="evidence" value="ECO:0007669"/>
    <property type="project" value="InterPro"/>
</dbReference>
<dbReference type="GO" id="GO:0005886">
    <property type="term" value="C:plasma membrane"/>
    <property type="evidence" value="ECO:0007669"/>
    <property type="project" value="UniProtKB-SubCell"/>
</dbReference>
<dbReference type="InterPro" id="IPR035906">
    <property type="entry name" value="MetI-like_sf"/>
</dbReference>
<evidence type="ECO:0000256" key="7">
    <source>
        <dbReference type="RuleBase" id="RU363032"/>
    </source>
</evidence>
<dbReference type="PANTHER" id="PTHR30151">
    <property type="entry name" value="ALKANE SULFONATE ABC TRANSPORTER-RELATED, MEMBRANE SUBUNIT"/>
    <property type="match status" value="1"/>
</dbReference>
<feature type="transmembrane region" description="Helical" evidence="7">
    <location>
        <begin position="120"/>
        <end position="141"/>
    </location>
</feature>
<keyword evidence="5 7" id="KW-1133">Transmembrane helix</keyword>
<feature type="transmembrane region" description="Helical" evidence="7">
    <location>
        <begin position="224"/>
        <end position="249"/>
    </location>
</feature>
<dbReference type="SUPFAM" id="SSF161098">
    <property type="entry name" value="MetI-like"/>
    <property type="match status" value="1"/>
</dbReference>
<dbReference type="EMBL" id="QGLE01000006">
    <property type="protein sequence ID" value="PWR22714.1"/>
    <property type="molecule type" value="Genomic_DNA"/>
</dbReference>
<name>A0A317E8U7_9PROT</name>
<feature type="transmembrane region" description="Helical" evidence="7">
    <location>
        <begin position="51"/>
        <end position="79"/>
    </location>
</feature>
<evidence type="ECO:0000256" key="6">
    <source>
        <dbReference type="ARBA" id="ARBA00023136"/>
    </source>
</evidence>
<keyword evidence="4 7" id="KW-0812">Transmembrane</keyword>
<evidence type="ECO:0000313" key="10">
    <source>
        <dbReference type="Proteomes" id="UP000245461"/>
    </source>
</evidence>
<keyword evidence="10" id="KW-1185">Reference proteome</keyword>
<dbReference type="Gene3D" id="1.10.3720.10">
    <property type="entry name" value="MetI-like"/>
    <property type="match status" value="1"/>
</dbReference>
<evidence type="ECO:0000259" key="8">
    <source>
        <dbReference type="PROSITE" id="PS50928"/>
    </source>
</evidence>
<keyword evidence="3" id="KW-1003">Cell membrane</keyword>
<dbReference type="OrthoDB" id="9792509at2"/>
<evidence type="ECO:0000313" key="9">
    <source>
        <dbReference type="EMBL" id="PWR22714.1"/>
    </source>
</evidence>
<sequence length="264" mass="28719">MTRLAGRLAPLLFAALVLYGWETLVRVKGLPPYILPAPSAIAASLWTDRAILAISLYVTLKITFAALLTSAVAGLGLAVLFRQSRWIERSLYPYAVILQVTPIVAIAPLILIYVEDPFMVMLVCATIVAFFPVLSNAMLGLRSVDPGLEDLFRLQGASRWQRLWLLQLPSALPYYLGGLRIAGGLALIGAVVAEFVSSTTAGGATGLAWRIIEAGQRLNVPRMFAALTLIALAGIAIFGLLTFASRLILRRWHDSERSEDKEES</sequence>
<dbReference type="Proteomes" id="UP000245461">
    <property type="component" value="Unassembled WGS sequence"/>
</dbReference>
<evidence type="ECO:0000256" key="1">
    <source>
        <dbReference type="ARBA" id="ARBA00004651"/>
    </source>
</evidence>
<comment type="similarity">
    <text evidence="7">Belongs to the binding-protein-dependent transport system permease family.</text>
</comment>
<dbReference type="PANTHER" id="PTHR30151:SF41">
    <property type="entry name" value="ABC TRANSPORTER PERMEASE PROTEIN"/>
    <property type="match status" value="1"/>
</dbReference>
<dbReference type="RefSeq" id="WP_109906302.1">
    <property type="nucleotide sequence ID" value="NZ_QGLE01000006.1"/>
</dbReference>
<organism evidence="9 10">
    <name type="scientific">Zavarzinia aquatilis</name>
    <dbReference type="NCBI Taxonomy" id="2211142"/>
    <lineage>
        <taxon>Bacteria</taxon>
        <taxon>Pseudomonadati</taxon>
        <taxon>Pseudomonadota</taxon>
        <taxon>Alphaproteobacteria</taxon>
        <taxon>Rhodospirillales</taxon>
        <taxon>Zavarziniaceae</taxon>
        <taxon>Zavarzinia</taxon>
    </lineage>
</organism>
<feature type="domain" description="ABC transmembrane type-1" evidence="8">
    <location>
        <begin position="56"/>
        <end position="242"/>
    </location>
</feature>
<keyword evidence="9" id="KW-0067">ATP-binding</keyword>
<proteinExistence type="inferred from homology"/>
<reference evidence="9 10" key="1">
    <citation type="submission" date="2018-05" db="EMBL/GenBank/DDBJ databases">
        <title>Zavarzinia sp. HR-AS.</title>
        <authorList>
            <person name="Lee Y."/>
            <person name="Jeon C.O."/>
        </authorList>
    </citation>
    <scope>NUCLEOTIDE SEQUENCE [LARGE SCALE GENOMIC DNA]</scope>
    <source>
        <strain evidence="9 10">HR-AS</strain>
    </source>
</reference>
<dbReference type="PROSITE" id="PS50928">
    <property type="entry name" value="ABC_TM1"/>
    <property type="match status" value="1"/>
</dbReference>
<gene>
    <name evidence="9" type="ORF">DKG74_12055</name>
</gene>
<keyword evidence="2 7" id="KW-0813">Transport</keyword>
<keyword evidence="9" id="KW-0547">Nucleotide-binding</keyword>
<dbReference type="CDD" id="cd06261">
    <property type="entry name" value="TM_PBP2"/>
    <property type="match status" value="1"/>
</dbReference>
<dbReference type="AlphaFoldDB" id="A0A317E8U7"/>
<keyword evidence="6 7" id="KW-0472">Membrane</keyword>
<evidence type="ECO:0000256" key="5">
    <source>
        <dbReference type="ARBA" id="ARBA00022989"/>
    </source>
</evidence>
<evidence type="ECO:0000256" key="4">
    <source>
        <dbReference type="ARBA" id="ARBA00022692"/>
    </source>
</evidence>
<dbReference type="InterPro" id="IPR000515">
    <property type="entry name" value="MetI-like"/>
</dbReference>